<dbReference type="Proteomes" id="UP000242188">
    <property type="component" value="Unassembled WGS sequence"/>
</dbReference>
<reference evidence="3 4" key="1">
    <citation type="journal article" date="2017" name="Nat. Ecol. Evol.">
        <title>Scallop genome provides insights into evolution of bilaterian karyotype and development.</title>
        <authorList>
            <person name="Wang S."/>
            <person name="Zhang J."/>
            <person name="Jiao W."/>
            <person name="Li J."/>
            <person name="Xun X."/>
            <person name="Sun Y."/>
            <person name="Guo X."/>
            <person name="Huan P."/>
            <person name="Dong B."/>
            <person name="Zhang L."/>
            <person name="Hu X."/>
            <person name="Sun X."/>
            <person name="Wang J."/>
            <person name="Zhao C."/>
            <person name="Wang Y."/>
            <person name="Wang D."/>
            <person name="Huang X."/>
            <person name="Wang R."/>
            <person name="Lv J."/>
            <person name="Li Y."/>
            <person name="Zhang Z."/>
            <person name="Liu B."/>
            <person name="Lu W."/>
            <person name="Hui Y."/>
            <person name="Liang J."/>
            <person name="Zhou Z."/>
            <person name="Hou R."/>
            <person name="Li X."/>
            <person name="Liu Y."/>
            <person name="Li H."/>
            <person name="Ning X."/>
            <person name="Lin Y."/>
            <person name="Zhao L."/>
            <person name="Xing Q."/>
            <person name="Dou J."/>
            <person name="Li Y."/>
            <person name="Mao J."/>
            <person name="Guo H."/>
            <person name="Dou H."/>
            <person name="Li T."/>
            <person name="Mu C."/>
            <person name="Jiang W."/>
            <person name="Fu Q."/>
            <person name="Fu X."/>
            <person name="Miao Y."/>
            <person name="Liu J."/>
            <person name="Yu Q."/>
            <person name="Li R."/>
            <person name="Liao H."/>
            <person name="Li X."/>
            <person name="Kong Y."/>
            <person name="Jiang Z."/>
            <person name="Chourrout D."/>
            <person name="Li R."/>
            <person name="Bao Z."/>
        </authorList>
    </citation>
    <scope>NUCLEOTIDE SEQUENCE [LARGE SCALE GENOMIC DNA]</scope>
    <source>
        <strain evidence="3 4">PY_sf001</strain>
    </source>
</reference>
<dbReference type="Pfam" id="PF23599">
    <property type="entry name" value="CILP_C"/>
    <property type="match status" value="1"/>
</dbReference>
<evidence type="ECO:0000313" key="4">
    <source>
        <dbReference type="Proteomes" id="UP000242188"/>
    </source>
</evidence>
<dbReference type="EMBL" id="NEDP02003225">
    <property type="protein sequence ID" value="OWF49163.1"/>
    <property type="molecule type" value="Genomic_DNA"/>
</dbReference>
<accession>A0A210QK89</accession>
<organism evidence="3 4">
    <name type="scientific">Mizuhopecten yessoensis</name>
    <name type="common">Japanese scallop</name>
    <name type="synonym">Patinopecten yessoensis</name>
    <dbReference type="NCBI Taxonomy" id="6573"/>
    <lineage>
        <taxon>Eukaryota</taxon>
        <taxon>Metazoa</taxon>
        <taxon>Spiralia</taxon>
        <taxon>Lophotrochozoa</taxon>
        <taxon>Mollusca</taxon>
        <taxon>Bivalvia</taxon>
        <taxon>Autobranchia</taxon>
        <taxon>Pteriomorphia</taxon>
        <taxon>Pectinida</taxon>
        <taxon>Pectinoidea</taxon>
        <taxon>Pectinidae</taxon>
        <taxon>Mizuhopecten</taxon>
    </lineage>
</organism>
<protein>
    <recommendedName>
        <fullName evidence="2">Cartilage intermediate layer protein 1/2 C-terminal domain-containing protein</fullName>
    </recommendedName>
</protein>
<feature type="signal peptide" evidence="1">
    <location>
        <begin position="1"/>
        <end position="24"/>
    </location>
</feature>
<feature type="domain" description="Cartilage intermediate layer protein 1/2 C-terminal" evidence="2">
    <location>
        <begin position="219"/>
        <end position="405"/>
    </location>
</feature>
<proteinExistence type="predicted"/>
<evidence type="ECO:0000256" key="1">
    <source>
        <dbReference type="SAM" id="SignalP"/>
    </source>
</evidence>
<dbReference type="OrthoDB" id="6084869at2759"/>
<evidence type="ECO:0000259" key="2">
    <source>
        <dbReference type="Pfam" id="PF23599"/>
    </source>
</evidence>
<sequence>MTCCFVIVRYLLLVALVSQHFVIGQQVPARKIHVHRALLFDRARNFTLDNGSDSTYDAQVNYLTEASMLDGLRIHYCYVNVKVFKSSALKYPANNVSVFALVIDPTHSDNNINFTGYTEAQTDINGNACVRTICRKNAIIFVDTGIERLHIAANQLMPSQLSSTSLSATEILLKKIYQIPAFFHPPGPVYTKGFLPECKNPQPLAYYIGFHFLGPPDKFEENTNASKLSYDESWYPLREGESGYKVCYIKVKVQTPFYNVSIKLESYNNQSNFYYGSMTSGPKEDPKAGNILNRAACIEYRCPYEDPSSGKIIATRLEGKLTVPRSVSCRKSNISPDFQSGGFNITNSNFEISLTPHDDYGPNAGIYFNKVRKVAKSLCFTGANDIIDNYEMNPDTGYAFQFTCEANLPSDNLVG</sequence>
<dbReference type="InterPro" id="IPR056258">
    <property type="entry name" value="CILP-1/2_C"/>
</dbReference>
<comment type="caution">
    <text evidence="3">The sequence shown here is derived from an EMBL/GenBank/DDBJ whole genome shotgun (WGS) entry which is preliminary data.</text>
</comment>
<name>A0A210QK89_MIZYE</name>
<keyword evidence="1" id="KW-0732">Signal</keyword>
<keyword evidence="4" id="KW-1185">Reference proteome</keyword>
<evidence type="ECO:0000313" key="3">
    <source>
        <dbReference type="EMBL" id="OWF49163.1"/>
    </source>
</evidence>
<feature type="chain" id="PRO_5013210754" description="Cartilage intermediate layer protein 1/2 C-terminal domain-containing protein" evidence="1">
    <location>
        <begin position="25"/>
        <end position="415"/>
    </location>
</feature>
<dbReference type="AlphaFoldDB" id="A0A210QK89"/>
<gene>
    <name evidence="3" type="ORF">KP79_PYT23958</name>
</gene>